<evidence type="ECO:0000256" key="1">
    <source>
        <dbReference type="ARBA" id="ARBA00009437"/>
    </source>
</evidence>
<evidence type="ECO:0000256" key="4">
    <source>
        <dbReference type="ARBA" id="ARBA00023163"/>
    </source>
</evidence>
<proteinExistence type="inferred from homology"/>
<dbReference type="Pfam" id="PF03466">
    <property type="entry name" value="LysR_substrate"/>
    <property type="match status" value="1"/>
</dbReference>
<dbReference type="Gene3D" id="1.10.10.10">
    <property type="entry name" value="Winged helix-like DNA-binding domain superfamily/Winged helix DNA-binding domain"/>
    <property type="match status" value="1"/>
</dbReference>
<keyword evidence="4" id="KW-0804">Transcription</keyword>
<dbReference type="GO" id="GO:0010628">
    <property type="term" value="P:positive regulation of gene expression"/>
    <property type="evidence" value="ECO:0007669"/>
    <property type="project" value="TreeGrafter"/>
</dbReference>
<dbReference type="Proteomes" id="UP000433050">
    <property type="component" value="Unassembled WGS sequence"/>
</dbReference>
<protein>
    <recommendedName>
        <fullName evidence="5">HTH lysR-type domain-containing protein</fullName>
    </recommendedName>
</protein>
<keyword evidence="2" id="KW-0805">Transcription regulation</keyword>
<feature type="domain" description="HTH lysR-type" evidence="5">
    <location>
        <begin position="1"/>
        <end position="58"/>
    </location>
</feature>
<accession>A0A5S9PWE5</accession>
<dbReference type="EMBL" id="CACSAS010000001">
    <property type="protein sequence ID" value="CAA0108954.1"/>
    <property type="molecule type" value="Genomic_DNA"/>
</dbReference>
<evidence type="ECO:0000256" key="2">
    <source>
        <dbReference type="ARBA" id="ARBA00023015"/>
    </source>
</evidence>
<dbReference type="PROSITE" id="PS50931">
    <property type="entry name" value="HTH_LYSR"/>
    <property type="match status" value="1"/>
</dbReference>
<dbReference type="InterPro" id="IPR000847">
    <property type="entry name" value="LysR_HTH_N"/>
</dbReference>
<keyword evidence="7" id="KW-1185">Reference proteome</keyword>
<dbReference type="InterPro" id="IPR036390">
    <property type="entry name" value="WH_DNA-bd_sf"/>
</dbReference>
<dbReference type="GO" id="GO:0043565">
    <property type="term" value="F:sequence-specific DNA binding"/>
    <property type="evidence" value="ECO:0007669"/>
    <property type="project" value="TreeGrafter"/>
</dbReference>
<comment type="similarity">
    <text evidence="1">Belongs to the LysR transcriptional regulatory family.</text>
</comment>
<dbReference type="Pfam" id="PF00126">
    <property type="entry name" value="HTH_1"/>
    <property type="match status" value="1"/>
</dbReference>
<gene>
    <name evidence="6" type="ORF">STARVERO_03672</name>
</gene>
<dbReference type="AlphaFoldDB" id="A0A5S9PWE5"/>
<dbReference type="InterPro" id="IPR005119">
    <property type="entry name" value="LysR_subst-bd"/>
</dbReference>
<dbReference type="GO" id="GO:0003700">
    <property type="term" value="F:DNA-binding transcription factor activity"/>
    <property type="evidence" value="ECO:0007669"/>
    <property type="project" value="InterPro"/>
</dbReference>
<sequence>MDRREMTIFTTVMRLGSVTAAATALDMAQPSVSKAIALMEHRLGFPLFERIRGRLIPTAQAALVLEEALRIEDELARFDRYLDDVRHLRAGQLRVAATPALALNLLPLAAAMFRRDLPDFGLALDMHLNHEIAGLVERGQYDLGLAVIPTADEREELTVVRRGRIVGVLPTAHPLAAQVAIRWEEIDPAELIYITTDARLVMLLAAGIPDFLNRQQSATETNRYSIAVHLVRQGMGATLVDEFTMIGAAAEGLAVRPFEPELKVSLVMALGARRIARKAVERFVASIHSVLDAERPW</sequence>
<reference evidence="6 7" key="1">
    <citation type="submission" date="2019-12" db="EMBL/GenBank/DDBJ databases">
        <authorList>
            <person name="Reyes-Prieto M."/>
        </authorList>
    </citation>
    <scope>NUCLEOTIDE SEQUENCE [LARGE SCALE GENOMIC DNA]</scope>
    <source>
        <strain evidence="6">HF14-78462</strain>
    </source>
</reference>
<dbReference type="SUPFAM" id="SSF46785">
    <property type="entry name" value="Winged helix' DNA-binding domain"/>
    <property type="match status" value="1"/>
</dbReference>
<dbReference type="PANTHER" id="PTHR30427">
    <property type="entry name" value="TRANSCRIPTIONAL ACTIVATOR PROTEIN LYSR"/>
    <property type="match status" value="1"/>
</dbReference>
<dbReference type="PANTHER" id="PTHR30427:SF1">
    <property type="entry name" value="TRANSCRIPTIONAL ACTIVATOR PROTEIN LYSR"/>
    <property type="match status" value="1"/>
</dbReference>
<evidence type="ECO:0000256" key="3">
    <source>
        <dbReference type="ARBA" id="ARBA00023125"/>
    </source>
</evidence>
<dbReference type="PRINTS" id="PR00039">
    <property type="entry name" value="HTHLYSR"/>
</dbReference>
<name>A0A5S9PWE5_9HYPH</name>
<keyword evidence="3" id="KW-0238">DNA-binding</keyword>
<dbReference type="Gene3D" id="3.40.190.10">
    <property type="entry name" value="Periplasmic binding protein-like II"/>
    <property type="match status" value="2"/>
</dbReference>
<evidence type="ECO:0000313" key="6">
    <source>
        <dbReference type="EMBL" id="CAA0108954.1"/>
    </source>
</evidence>
<dbReference type="InterPro" id="IPR036388">
    <property type="entry name" value="WH-like_DNA-bd_sf"/>
</dbReference>
<dbReference type="SUPFAM" id="SSF53850">
    <property type="entry name" value="Periplasmic binding protein-like II"/>
    <property type="match status" value="1"/>
</dbReference>
<evidence type="ECO:0000313" key="7">
    <source>
        <dbReference type="Proteomes" id="UP000433050"/>
    </source>
</evidence>
<organism evidence="6 7">
    <name type="scientific">Starkeya nomas</name>
    <dbReference type="NCBI Taxonomy" id="2666134"/>
    <lineage>
        <taxon>Bacteria</taxon>
        <taxon>Pseudomonadati</taxon>
        <taxon>Pseudomonadota</taxon>
        <taxon>Alphaproteobacteria</taxon>
        <taxon>Hyphomicrobiales</taxon>
        <taxon>Xanthobacteraceae</taxon>
        <taxon>Starkeya</taxon>
    </lineage>
</organism>
<evidence type="ECO:0000259" key="5">
    <source>
        <dbReference type="PROSITE" id="PS50931"/>
    </source>
</evidence>